<proteinExistence type="predicted"/>
<dbReference type="OrthoDB" id="9812066at2"/>
<keyword evidence="2" id="KW-1185">Reference proteome</keyword>
<dbReference type="Pfam" id="PF06296">
    <property type="entry name" value="RelE"/>
    <property type="match status" value="1"/>
</dbReference>
<accession>A0A327L1L0</accession>
<name>A0A327L1L0_9BRAD</name>
<dbReference type="InterPro" id="IPR009387">
    <property type="entry name" value="HigB-2"/>
</dbReference>
<evidence type="ECO:0008006" key="3">
    <source>
        <dbReference type="Google" id="ProtNLM"/>
    </source>
</evidence>
<evidence type="ECO:0000313" key="2">
    <source>
        <dbReference type="Proteomes" id="UP000249130"/>
    </source>
</evidence>
<dbReference type="RefSeq" id="WP_111418931.1">
    <property type="nucleotide sequence ID" value="NZ_NPEX01000052.1"/>
</dbReference>
<dbReference type="AlphaFoldDB" id="A0A327L1L0"/>
<gene>
    <name evidence="1" type="ORF">CH341_10065</name>
</gene>
<sequence length="149" mass="16588">MAVELCPLGAWYAVGAEQERVFVTKVFARFARRERLADDCLREAVFRAECGSVDADLGGGDIKQRVARAGRGRSGGYRTVIAFRSGQRSVFLYGFAKSERDNIDDKELADLKKLAKLVLGNTDDQLATALREEELKELPGAHQSRDHDR</sequence>
<protein>
    <recommendedName>
        <fullName evidence="3">Addiction module toxin RelE</fullName>
    </recommendedName>
</protein>
<dbReference type="EMBL" id="NPEX01000052">
    <property type="protein sequence ID" value="RAI44267.1"/>
    <property type="molecule type" value="Genomic_DNA"/>
</dbReference>
<comment type="caution">
    <text evidence="1">The sequence shown here is derived from an EMBL/GenBank/DDBJ whole genome shotgun (WGS) entry which is preliminary data.</text>
</comment>
<reference evidence="1 2" key="1">
    <citation type="submission" date="2017-07" db="EMBL/GenBank/DDBJ databases">
        <title>Draft Genome Sequences of Select Purple Nonsulfur Bacteria.</title>
        <authorList>
            <person name="Lasarre B."/>
            <person name="Mckinlay J.B."/>
        </authorList>
    </citation>
    <scope>NUCLEOTIDE SEQUENCE [LARGE SCALE GENOMIC DNA]</scope>
    <source>
        <strain evidence="1 2">DSM 5909</strain>
    </source>
</reference>
<organism evidence="1 2">
    <name type="scientific">Rhodoplanes roseus</name>
    <dbReference type="NCBI Taxonomy" id="29409"/>
    <lineage>
        <taxon>Bacteria</taxon>
        <taxon>Pseudomonadati</taxon>
        <taxon>Pseudomonadota</taxon>
        <taxon>Alphaproteobacteria</taxon>
        <taxon>Hyphomicrobiales</taxon>
        <taxon>Nitrobacteraceae</taxon>
        <taxon>Rhodoplanes</taxon>
    </lineage>
</organism>
<evidence type="ECO:0000313" key="1">
    <source>
        <dbReference type="EMBL" id="RAI44267.1"/>
    </source>
</evidence>
<dbReference type="Proteomes" id="UP000249130">
    <property type="component" value="Unassembled WGS sequence"/>
</dbReference>